<proteinExistence type="predicted"/>
<sequence>MLLQPIESMWPGAA</sequence>
<reference evidence="1 2" key="1">
    <citation type="journal article" date="2017" name="G3 (Bethesda)">
        <title>The Physical Genome Mapping of Anopheles albimanus Corrected Scaffold Misassemblies and Identified Interarm Rearrangements in Genus Anopheles.</title>
        <authorList>
            <person name="Artemov G.N."/>
            <person name="Peery A.N."/>
            <person name="Jiang X."/>
            <person name="Tu Z."/>
            <person name="Stegniy V.N."/>
            <person name="Sharakhova M.V."/>
            <person name="Sharakhov I.V."/>
        </authorList>
    </citation>
    <scope>NUCLEOTIDE SEQUENCE [LARGE SCALE GENOMIC DNA]</scope>
    <source>
        <strain evidence="1 2">ALBI9_A</strain>
    </source>
</reference>
<protein>
    <submittedName>
        <fullName evidence="1">Uncharacterized protein</fullName>
    </submittedName>
</protein>
<evidence type="ECO:0000313" key="2">
    <source>
        <dbReference type="Proteomes" id="UP000069272"/>
    </source>
</evidence>
<dbReference type="Proteomes" id="UP000069272">
    <property type="component" value="Chromosome 2R"/>
</dbReference>
<evidence type="ECO:0000313" key="1">
    <source>
        <dbReference type="EnsemblMetazoa" id="AALB014244-PA"/>
    </source>
</evidence>
<dbReference type="VEuPathDB" id="VectorBase:AALB014244"/>
<dbReference type="EnsemblMetazoa" id="AALB014244-RA">
    <property type="protein sequence ID" value="AALB014244-PA"/>
    <property type="gene ID" value="AALB014244"/>
</dbReference>
<keyword evidence="2" id="KW-1185">Reference proteome</keyword>
<accession>A0A182FX68</accession>
<organism evidence="1 2">
    <name type="scientific">Anopheles albimanus</name>
    <name type="common">New world malaria mosquito</name>
    <dbReference type="NCBI Taxonomy" id="7167"/>
    <lineage>
        <taxon>Eukaryota</taxon>
        <taxon>Metazoa</taxon>
        <taxon>Ecdysozoa</taxon>
        <taxon>Arthropoda</taxon>
        <taxon>Hexapoda</taxon>
        <taxon>Insecta</taxon>
        <taxon>Pterygota</taxon>
        <taxon>Neoptera</taxon>
        <taxon>Endopterygota</taxon>
        <taxon>Diptera</taxon>
        <taxon>Nematocera</taxon>
        <taxon>Culicoidea</taxon>
        <taxon>Culicidae</taxon>
        <taxon>Anophelinae</taxon>
        <taxon>Anopheles</taxon>
    </lineage>
</organism>
<name>A0A182FX68_ANOAL</name>
<reference evidence="1" key="2">
    <citation type="submission" date="2022-08" db="UniProtKB">
        <authorList>
            <consortium name="EnsemblMetazoa"/>
        </authorList>
    </citation>
    <scope>IDENTIFICATION</scope>
    <source>
        <strain evidence="1">STECLA/ALBI9_A</strain>
    </source>
</reference>